<protein>
    <submittedName>
        <fullName evidence="2">ADP-ribosyltransferase</fullName>
    </submittedName>
</protein>
<dbReference type="InterPro" id="IPR003540">
    <property type="entry name" value="ADP-ribosyltransferase"/>
</dbReference>
<organism evidence="2 3">
    <name type="scientific">Chromobacterium piscinae</name>
    <dbReference type="NCBI Taxonomy" id="686831"/>
    <lineage>
        <taxon>Bacteria</taxon>
        <taxon>Pseudomonadati</taxon>
        <taxon>Pseudomonadota</taxon>
        <taxon>Betaproteobacteria</taxon>
        <taxon>Neisseriales</taxon>
        <taxon>Chromobacteriaceae</taxon>
        <taxon>Chromobacterium</taxon>
    </lineage>
</organism>
<proteinExistence type="predicted"/>
<accession>A0ABV0H8Z6</accession>
<feature type="domain" description="ADP ribosyltransferase" evidence="1">
    <location>
        <begin position="164"/>
        <end position="298"/>
    </location>
</feature>
<evidence type="ECO:0000259" key="1">
    <source>
        <dbReference type="Pfam" id="PF03496"/>
    </source>
</evidence>
<sequence>TTATLKNIDFSFDNGVIIPPGITLDQCTVTSGSITFSSGQVTATQAEAIAIAEGESAIATAATKGAVAYANAYGAVAYAIADGAVAYASKGGAEAYATEQGAVAYADFWSGAKAYNYQYGIGNGVDNSNYYYLDLEESALGAESDNKNFLKDILNEAINNGEQVVFSEAEKRAIGFYTGSRYSKDLNYRLRNGIPLTCAQQIHDATLQGVFKSGLKIVKTFRGCDKAEKEQLSQGEKFISPVYLSTSRNLNTARSFSGLNNGEKHETVVFGVSGLDVSTQSSYPLEMEVLYNRGTNFVNLFSGKDEKSNTYKMVLKEVTEKNENFFAENIALDLATIANRNIKPSATFPPSLNKKEEDGYVKGENILHTLDLALPKKKVLSQ</sequence>
<feature type="non-terminal residue" evidence="2">
    <location>
        <position position="1"/>
    </location>
</feature>
<keyword evidence="3" id="KW-1185">Reference proteome</keyword>
<dbReference type="Proteomes" id="UP001438292">
    <property type="component" value="Unassembled WGS sequence"/>
</dbReference>
<dbReference type="Pfam" id="PF03496">
    <property type="entry name" value="ADPrib_exo_Tox"/>
    <property type="match status" value="1"/>
</dbReference>
<dbReference type="RefSeq" id="WP_347787890.1">
    <property type="nucleotide sequence ID" value="NZ_JBDQQU010000067.1"/>
</dbReference>
<evidence type="ECO:0000313" key="2">
    <source>
        <dbReference type="EMBL" id="MEO3956580.1"/>
    </source>
</evidence>
<dbReference type="SUPFAM" id="SSF56399">
    <property type="entry name" value="ADP-ribosylation"/>
    <property type="match status" value="1"/>
</dbReference>
<dbReference type="Gene3D" id="3.90.176.10">
    <property type="entry name" value="Toxin ADP-ribosyltransferase, Chain A, domain 1"/>
    <property type="match status" value="1"/>
</dbReference>
<reference evidence="2 3" key="1">
    <citation type="submission" date="2024-05" db="EMBL/GenBank/DDBJ databases">
        <authorList>
            <person name="De Oliveira J.P."/>
            <person name="Noriler S.A."/>
            <person name="De Oliveira A.G."/>
            <person name="Sipoli D.S."/>
        </authorList>
    </citation>
    <scope>NUCLEOTIDE SEQUENCE [LARGE SCALE GENOMIC DNA]</scope>
    <source>
        <strain evidence="2 3">LABIM186</strain>
    </source>
</reference>
<dbReference type="PROSITE" id="PS51996">
    <property type="entry name" value="TR_MART"/>
    <property type="match status" value="1"/>
</dbReference>
<gene>
    <name evidence="2" type="ORF">ABH309_19250</name>
</gene>
<comment type="caution">
    <text evidence="2">The sequence shown here is derived from an EMBL/GenBank/DDBJ whole genome shotgun (WGS) entry which is preliminary data.</text>
</comment>
<evidence type="ECO:0000313" key="3">
    <source>
        <dbReference type="Proteomes" id="UP001438292"/>
    </source>
</evidence>
<dbReference type="EMBL" id="JBDQQU010000067">
    <property type="protein sequence ID" value="MEO3956580.1"/>
    <property type="molecule type" value="Genomic_DNA"/>
</dbReference>
<name>A0ABV0H8Z6_9NEIS</name>